<dbReference type="EMBL" id="CAJNJA010032620">
    <property type="protein sequence ID" value="CAE7669027.1"/>
    <property type="molecule type" value="Genomic_DNA"/>
</dbReference>
<name>A0A812W750_9DINO</name>
<comment type="caution">
    <text evidence="2">The sequence shown here is derived from an EMBL/GenBank/DDBJ whole genome shotgun (WGS) entry which is preliminary data.</text>
</comment>
<reference evidence="2" key="1">
    <citation type="submission" date="2021-02" db="EMBL/GenBank/DDBJ databases">
        <authorList>
            <person name="Dougan E. K."/>
            <person name="Rhodes N."/>
            <person name="Thang M."/>
            <person name="Chan C."/>
        </authorList>
    </citation>
    <scope>NUCLEOTIDE SEQUENCE</scope>
</reference>
<feature type="region of interest" description="Disordered" evidence="1">
    <location>
        <begin position="62"/>
        <end position="96"/>
    </location>
</feature>
<proteinExistence type="predicted"/>
<gene>
    <name evidence="2" type="ORF">SNEC2469_LOCUS19139</name>
</gene>
<dbReference type="Proteomes" id="UP000601435">
    <property type="component" value="Unassembled WGS sequence"/>
</dbReference>
<dbReference type="OrthoDB" id="424158at2759"/>
<protein>
    <submittedName>
        <fullName evidence="2">Uncharacterized protein</fullName>
    </submittedName>
</protein>
<accession>A0A812W750</accession>
<dbReference type="AlphaFoldDB" id="A0A812W750"/>
<evidence type="ECO:0000313" key="3">
    <source>
        <dbReference type="Proteomes" id="UP000601435"/>
    </source>
</evidence>
<evidence type="ECO:0000313" key="2">
    <source>
        <dbReference type="EMBL" id="CAE7669027.1"/>
    </source>
</evidence>
<evidence type="ECO:0000256" key="1">
    <source>
        <dbReference type="SAM" id="MobiDB-lite"/>
    </source>
</evidence>
<keyword evidence="3" id="KW-1185">Reference proteome</keyword>
<sequence length="279" mass="28315">MSSRARLAGALGVADLLEADLRKPLPSPKRDNAQVCASGYAVSPKVDSAQGCAAGYGASLAPAVSTTKGPGASSDLESKSAASRRAESTGQVLDETHVSPQLVAPLASAPSKADSTAVRPPSHVAHVVSGGEDSVGREEMPHPTVLKHSAQGETSDMKQPAAAGYPRKSSNAGLAKAMPVSAGAPAPVPTEGLATPSAHCTISEGGASEIRTKVFRIGAPLLRSTIPVTVGGRRESRHLGIAPPTTEKADGSDVETILSLSEGECEEEAQLSVTLDFPC</sequence>
<feature type="region of interest" description="Disordered" evidence="1">
    <location>
        <begin position="147"/>
        <end position="170"/>
    </location>
</feature>
<organism evidence="2 3">
    <name type="scientific">Symbiodinium necroappetens</name>
    <dbReference type="NCBI Taxonomy" id="1628268"/>
    <lineage>
        <taxon>Eukaryota</taxon>
        <taxon>Sar</taxon>
        <taxon>Alveolata</taxon>
        <taxon>Dinophyceae</taxon>
        <taxon>Suessiales</taxon>
        <taxon>Symbiodiniaceae</taxon>
        <taxon>Symbiodinium</taxon>
    </lineage>
</organism>